<name>A0A2T3A5J4_9PEZI</name>
<feature type="transmembrane region" description="Helical" evidence="8">
    <location>
        <begin position="310"/>
        <end position="328"/>
    </location>
</feature>
<comment type="function">
    <text evidence="1">Involved in the import of GDP-mannose from the cytoplasm into the Golgi lumen.</text>
</comment>
<comment type="subcellular location">
    <subcellularLocation>
        <location evidence="2">Endoplasmic reticulum membrane</location>
        <topology evidence="2">Multi-pass membrane protein</topology>
    </subcellularLocation>
</comment>
<dbReference type="Pfam" id="PF03151">
    <property type="entry name" value="TPT"/>
    <property type="match status" value="1"/>
</dbReference>
<feature type="transmembrane region" description="Helical" evidence="8">
    <location>
        <begin position="106"/>
        <end position="128"/>
    </location>
</feature>
<feature type="transmembrane region" description="Helical" evidence="8">
    <location>
        <begin position="283"/>
        <end position="304"/>
    </location>
</feature>
<evidence type="ECO:0000256" key="5">
    <source>
        <dbReference type="ARBA" id="ARBA00022692"/>
    </source>
</evidence>
<protein>
    <submittedName>
        <fullName evidence="10">Duf250 domain protein membrane protein</fullName>
    </submittedName>
</protein>
<keyword evidence="11" id="KW-1185">Reference proteome</keyword>
<evidence type="ECO:0000256" key="4">
    <source>
        <dbReference type="ARBA" id="ARBA00011182"/>
    </source>
</evidence>
<dbReference type="OrthoDB" id="6418713at2759"/>
<keyword evidence="5 8" id="KW-0812">Transmembrane</keyword>
<dbReference type="InterPro" id="IPR050186">
    <property type="entry name" value="TPT_transporter"/>
</dbReference>
<evidence type="ECO:0000256" key="3">
    <source>
        <dbReference type="ARBA" id="ARBA00010425"/>
    </source>
</evidence>
<gene>
    <name evidence="10" type="ORF">BD289DRAFT_436171</name>
</gene>
<feature type="transmembrane region" description="Helical" evidence="8">
    <location>
        <begin position="38"/>
        <end position="59"/>
    </location>
</feature>
<dbReference type="AlphaFoldDB" id="A0A2T3A5J4"/>
<evidence type="ECO:0000259" key="9">
    <source>
        <dbReference type="Pfam" id="PF03151"/>
    </source>
</evidence>
<feature type="domain" description="Sugar phosphate transporter" evidence="9">
    <location>
        <begin position="39"/>
        <end position="326"/>
    </location>
</feature>
<reference evidence="10 11" key="1">
    <citation type="journal article" date="2018" name="Mycol. Prog.">
        <title>Coniella lustricola, a new species from submerged detritus.</title>
        <authorList>
            <person name="Raudabaugh D.B."/>
            <person name="Iturriaga T."/>
            <person name="Carver A."/>
            <person name="Mondo S."/>
            <person name="Pangilinan J."/>
            <person name="Lipzen A."/>
            <person name="He G."/>
            <person name="Amirebrahimi M."/>
            <person name="Grigoriev I.V."/>
            <person name="Miller A.N."/>
        </authorList>
    </citation>
    <scope>NUCLEOTIDE SEQUENCE [LARGE SCALE GENOMIC DNA]</scope>
    <source>
        <strain evidence="10 11">B22-T-1</strain>
    </source>
</reference>
<comment type="similarity">
    <text evidence="3">Belongs to the TPT transporter family. SLC35D subfamily.</text>
</comment>
<dbReference type="GO" id="GO:0005789">
    <property type="term" value="C:endoplasmic reticulum membrane"/>
    <property type="evidence" value="ECO:0007669"/>
    <property type="project" value="UniProtKB-SubCell"/>
</dbReference>
<dbReference type="Proteomes" id="UP000241462">
    <property type="component" value="Unassembled WGS sequence"/>
</dbReference>
<feature type="transmembrane region" description="Helical" evidence="8">
    <location>
        <begin position="134"/>
        <end position="156"/>
    </location>
</feature>
<evidence type="ECO:0000256" key="8">
    <source>
        <dbReference type="SAM" id="Phobius"/>
    </source>
</evidence>
<evidence type="ECO:0000256" key="1">
    <source>
        <dbReference type="ARBA" id="ARBA00003420"/>
    </source>
</evidence>
<accession>A0A2T3A5J4</accession>
<feature type="transmembrane region" description="Helical" evidence="8">
    <location>
        <begin position="65"/>
        <end position="86"/>
    </location>
</feature>
<evidence type="ECO:0000313" key="11">
    <source>
        <dbReference type="Proteomes" id="UP000241462"/>
    </source>
</evidence>
<organism evidence="10 11">
    <name type="scientific">Coniella lustricola</name>
    <dbReference type="NCBI Taxonomy" id="2025994"/>
    <lineage>
        <taxon>Eukaryota</taxon>
        <taxon>Fungi</taxon>
        <taxon>Dikarya</taxon>
        <taxon>Ascomycota</taxon>
        <taxon>Pezizomycotina</taxon>
        <taxon>Sordariomycetes</taxon>
        <taxon>Sordariomycetidae</taxon>
        <taxon>Diaporthales</taxon>
        <taxon>Schizoparmaceae</taxon>
        <taxon>Coniella</taxon>
    </lineage>
</organism>
<evidence type="ECO:0000313" key="10">
    <source>
        <dbReference type="EMBL" id="PSR83242.1"/>
    </source>
</evidence>
<feature type="transmembrane region" description="Helical" evidence="8">
    <location>
        <begin position="223"/>
        <end position="241"/>
    </location>
</feature>
<evidence type="ECO:0000256" key="7">
    <source>
        <dbReference type="ARBA" id="ARBA00023136"/>
    </source>
</evidence>
<evidence type="ECO:0000256" key="2">
    <source>
        <dbReference type="ARBA" id="ARBA00004477"/>
    </source>
</evidence>
<feature type="transmembrane region" description="Helical" evidence="8">
    <location>
        <begin position="357"/>
        <end position="379"/>
    </location>
</feature>
<proteinExistence type="inferred from homology"/>
<comment type="subunit">
    <text evidence="4">Homooligomer.</text>
</comment>
<dbReference type="EMBL" id="KZ678463">
    <property type="protein sequence ID" value="PSR83242.1"/>
    <property type="molecule type" value="Genomic_DNA"/>
</dbReference>
<keyword evidence="6 8" id="KW-1133">Transmembrane helix</keyword>
<evidence type="ECO:0000256" key="6">
    <source>
        <dbReference type="ARBA" id="ARBA00022989"/>
    </source>
</evidence>
<feature type="transmembrane region" description="Helical" evidence="8">
    <location>
        <begin position="163"/>
        <end position="180"/>
    </location>
</feature>
<dbReference type="FunCoup" id="A0A2T3A5J4">
    <property type="interactions" value="674"/>
</dbReference>
<sequence>MDQKERSSGEVAREQNAVLPTVNPDAQKSDVSKVSIPSAVYVAVWISLSSSVILFNKWVLDTLQFHYPVILTTYHLIFSTIMTQLLARYTTWLDGRKTVKMTGRVYLRAIVPIGVMFSMSLICSNLTYLYLSVAFIQMLKATTPVAVLLAGWALGVSSPNLKTFLNVSAIVIGVIIASFGEIKFNMIGFIYQMAGVAFEATRLTMVQRLLSGAEFKMDPLVSLYYFAPVCAAMNFVVALVWEVPKVSMAEVYNVGLFTFMLNGMVAFGLNVSVVLLIGKTSSLVLTLCGVLKDVLLVVASMIIWGTEVSGLQFFGYSIALGGMVYYKLGAETLKGYAGEAGRHWAEMGQTRPAMRKLIIIGSFVLFLFLLFGGVAPKYAPDYVPDTSKMWSVAANKVPSFGTSV</sequence>
<feature type="transmembrane region" description="Helical" evidence="8">
    <location>
        <begin position="253"/>
        <end position="276"/>
    </location>
</feature>
<keyword evidence="7 8" id="KW-0472">Membrane</keyword>
<dbReference type="InterPro" id="IPR004853">
    <property type="entry name" value="Sugar_P_trans_dom"/>
</dbReference>
<dbReference type="InParanoid" id="A0A2T3A5J4"/>
<feature type="transmembrane region" description="Helical" evidence="8">
    <location>
        <begin position="186"/>
        <end position="203"/>
    </location>
</feature>
<dbReference type="PANTHER" id="PTHR11132">
    <property type="entry name" value="SOLUTE CARRIER FAMILY 35"/>
    <property type="match status" value="1"/>
</dbReference>